<protein>
    <submittedName>
        <fullName evidence="1">Uncharacterized protein</fullName>
    </submittedName>
</protein>
<dbReference type="AlphaFoldDB" id="A0A0S4KQN8"/>
<dbReference type="Proteomes" id="UP000066284">
    <property type="component" value="Chromosome 1"/>
</dbReference>
<reference evidence="2" key="1">
    <citation type="submission" date="2015-09" db="EMBL/GenBank/DDBJ databases">
        <authorList>
            <person name="Daims H."/>
        </authorList>
    </citation>
    <scope>NUCLEOTIDE SEQUENCE [LARGE SCALE GENOMIC DNA]</scope>
</reference>
<dbReference type="RefSeq" id="WP_062484660.1">
    <property type="nucleotide sequence ID" value="NZ_LN885086.1"/>
</dbReference>
<evidence type="ECO:0000313" key="1">
    <source>
        <dbReference type="EMBL" id="CUQ66679.1"/>
    </source>
</evidence>
<keyword evidence="2" id="KW-1185">Reference proteome</keyword>
<organism evidence="1 2">
    <name type="scientific">Candidatus Nitrospira inopinata</name>
    <dbReference type="NCBI Taxonomy" id="1715989"/>
    <lineage>
        <taxon>Bacteria</taxon>
        <taxon>Pseudomonadati</taxon>
        <taxon>Nitrospirota</taxon>
        <taxon>Nitrospiria</taxon>
        <taxon>Nitrospirales</taxon>
        <taxon>Nitrospiraceae</taxon>
        <taxon>Nitrospira</taxon>
    </lineage>
</organism>
<gene>
    <name evidence="1" type="ORF">NITINOP_1704</name>
</gene>
<dbReference type="EMBL" id="LN885086">
    <property type="protein sequence ID" value="CUQ66679.1"/>
    <property type="molecule type" value="Genomic_DNA"/>
</dbReference>
<evidence type="ECO:0000313" key="2">
    <source>
        <dbReference type="Proteomes" id="UP000066284"/>
    </source>
</evidence>
<proteinExistence type="predicted"/>
<dbReference type="KEGG" id="nio:NITINOP_1704"/>
<sequence>MKKKASPDTEEVRLKKKIAEKRAAGVDPDGAAAFRSLRKRLKRAQRKRRVLAIRKKQAAGRQGAEAPASS</sequence>
<name>A0A0S4KQN8_9BACT</name>
<accession>A0A0S4KQN8</accession>